<dbReference type="SUPFAM" id="SSF54631">
    <property type="entry name" value="CBS-domain pair"/>
    <property type="match status" value="1"/>
</dbReference>
<dbReference type="Pfam" id="PF10335">
    <property type="entry name" value="DUF294_C"/>
    <property type="match status" value="1"/>
</dbReference>
<reference evidence="4 6" key="1">
    <citation type="submission" date="2017-02" db="EMBL/GenBank/DDBJ databases">
        <title>Draft genome sequence of Moraxella caviae CCUG 355 type strain.</title>
        <authorList>
            <person name="Engstrom-Jakobsson H."/>
            <person name="Salva-Serra F."/>
            <person name="Thorell K."/>
            <person name="Gonzales-Siles L."/>
            <person name="Karlsson R."/>
            <person name="Boulund F."/>
            <person name="Engstrand L."/>
            <person name="Moore E."/>
        </authorList>
    </citation>
    <scope>NUCLEOTIDE SEQUENCE [LARGE SCALE GENOMIC DNA]</scope>
    <source>
        <strain evidence="4 6">CCUG 355</strain>
    </source>
</reference>
<dbReference type="EMBL" id="UGQE01000001">
    <property type="protein sequence ID" value="STZ10655.1"/>
    <property type="molecule type" value="Genomic_DNA"/>
</dbReference>
<evidence type="ECO:0000313" key="4">
    <source>
        <dbReference type="EMBL" id="OOR90825.1"/>
    </source>
</evidence>
<dbReference type="SMART" id="SM00116">
    <property type="entry name" value="CBS"/>
    <property type="match status" value="2"/>
</dbReference>
<evidence type="ECO:0000256" key="2">
    <source>
        <dbReference type="PROSITE-ProRule" id="PRU00703"/>
    </source>
</evidence>
<dbReference type="InterPro" id="IPR051257">
    <property type="entry name" value="Diverse_CBS-Domain"/>
</dbReference>
<dbReference type="InterPro" id="IPR000644">
    <property type="entry name" value="CBS_dom"/>
</dbReference>
<evidence type="ECO:0000256" key="1">
    <source>
        <dbReference type="ARBA" id="ARBA00023122"/>
    </source>
</evidence>
<evidence type="ECO:0000313" key="5">
    <source>
        <dbReference type="EMBL" id="STZ10655.1"/>
    </source>
</evidence>
<dbReference type="GO" id="GO:0008773">
    <property type="term" value="F:[protein-PII] uridylyltransferase activity"/>
    <property type="evidence" value="ECO:0007669"/>
    <property type="project" value="InterPro"/>
</dbReference>
<dbReference type="Proteomes" id="UP000190435">
    <property type="component" value="Unassembled WGS sequence"/>
</dbReference>
<dbReference type="InterPro" id="IPR005105">
    <property type="entry name" value="GlnD_Uridyltrans_N"/>
</dbReference>
<gene>
    <name evidence="4" type="ORF">B0181_04295</name>
    <name evidence="5" type="ORF">NCTC10293_01005</name>
</gene>
<evidence type="ECO:0000313" key="7">
    <source>
        <dbReference type="Proteomes" id="UP000255279"/>
    </source>
</evidence>
<dbReference type="OrthoDB" id="9808528at2"/>
<dbReference type="InterPro" id="IPR046342">
    <property type="entry name" value="CBS_dom_sf"/>
</dbReference>
<organism evidence="4 6">
    <name type="scientific">Moraxella caviae</name>
    <dbReference type="NCBI Taxonomy" id="34060"/>
    <lineage>
        <taxon>Bacteria</taxon>
        <taxon>Pseudomonadati</taxon>
        <taxon>Pseudomonadota</taxon>
        <taxon>Gammaproteobacteria</taxon>
        <taxon>Moraxellales</taxon>
        <taxon>Moraxellaceae</taxon>
        <taxon>Moraxella</taxon>
    </lineage>
</organism>
<dbReference type="Proteomes" id="UP000255279">
    <property type="component" value="Unassembled WGS sequence"/>
</dbReference>
<protein>
    <submittedName>
        <fullName evidence="5">Putative voltage-gated ClC-type chloride channel ClcB</fullName>
    </submittedName>
    <submittedName>
        <fullName evidence="4">Signal transduction protein</fullName>
    </submittedName>
</protein>
<name>A0A1T0A511_9GAMM</name>
<evidence type="ECO:0000313" key="6">
    <source>
        <dbReference type="Proteomes" id="UP000190435"/>
    </source>
</evidence>
<dbReference type="STRING" id="34060.B0181_04295"/>
<dbReference type="SUPFAM" id="SSF51206">
    <property type="entry name" value="cAMP-binding domain-like"/>
    <property type="match status" value="1"/>
</dbReference>
<dbReference type="RefSeq" id="WP_078276255.1">
    <property type="nucleotide sequence ID" value="NZ_CAACXO010000009.1"/>
</dbReference>
<dbReference type="Pfam" id="PF03445">
    <property type="entry name" value="DUF294"/>
    <property type="match status" value="1"/>
</dbReference>
<dbReference type="InterPro" id="IPR018821">
    <property type="entry name" value="DUF294_put_nucleoTrafse_sb-bd"/>
</dbReference>
<proteinExistence type="predicted"/>
<accession>A0A1T0A511</accession>
<keyword evidence="1 2" id="KW-0129">CBS domain</keyword>
<dbReference type="CDD" id="cd05401">
    <property type="entry name" value="NT_GlnE_GlnD_like"/>
    <property type="match status" value="1"/>
</dbReference>
<dbReference type="InterPro" id="IPR018490">
    <property type="entry name" value="cNMP-bd_dom_sf"/>
</dbReference>
<feature type="domain" description="CBS" evidence="3">
    <location>
        <begin position="216"/>
        <end position="273"/>
    </location>
</feature>
<dbReference type="PANTHER" id="PTHR43080:SF2">
    <property type="entry name" value="CBS DOMAIN-CONTAINING PROTEIN"/>
    <property type="match status" value="1"/>
</dbReference>
<keyword evidence="6" id="KW-1185">Reference proteome</keyword>
<reference evidence="5 7" key="2">
    <citation type="submission" date="2018-06" db="EMBL/GenBank/DDBJ databases">
        <authorList>
            <consortium name="Pathogen Informatics"/>
            <person name="Doyle S."/>
        </authorList>
    </citation>
    <scope>NUCLEOTIDE SEQUENCE [LARGE SCALE GENOMIC DNA]</scope>
    <source>
        <strain evidence="5 7">NCTC10293</strain>
    </source>
</reference>
<evidence type="ECO:0000259" key="3">
    <source>
        <dbReference type="PROSITE" id="PS51371"/>
    </source>
</evidence>
<dbReference type="PANTHER" id="PTHR43080">
    <property type="entry name" value="CBS DOMAIN-CONTAINING PROTEIN CBSX3, MITOCHONDRIAL"/>
    <property type="match status" value="1"/>
</dbReference>
<dbReference type="AlphaFoldDB" id="A0A1T0A511"/>
<feature type="domain" description="CBS" evidence="3">
    <location>
        <begin position="150"/>
        <end position="209"/>
    </location>
</feature>
<dbReference type="Gene3D" id="3.10.580.10">
    <property type="entry name" value="CBS-domain"/>
    <property type="match status" value="1"/>
</dbReference>
<dbReference type="PROSITE" id="PS51371">
    <property type="entry name" value="CBS"/>
    <property type="match status" value="2"/>
</dbReference>
<sequence>MTAQTLLQLTQPPFDVLTDTERSELTRHAKMIYLAQNETLPTAWQDDFFIIIKGKLTQSQHGELIAGLRAGDWFFAKDKSGLAYDITTQEQSLLYHLAGDAVNAASQKNSALNALLFADLAARSHTQKTRHAHHENQALLHRQIRELGEYISPAHFVDSDASLQMAAMAMTAADAKHVLVVDDAADNDKKMGMFTQTDLCRAIANAADLQSCVRDFSHFPVRTIHQDHEVAEALTTMLEQRMHRLPIVNDAGAIVGVIGQTQLLNFLANHSELISARLDGAQTLDDVAAAVELIGKYIRGQAQNGVKVHVIGRVVQSLNAQVFAKVWQLIATPAVQAASCVIVMGSEGRGEQIMRTDQDNALIIKDGTDEALLQEIQTCAIAFNDALAQLGYPPCDGGIMMANALWRQPLGKFLNEVQSWFLASHGDKLTWLSTLLDAHFVCGDKSLFDALMAHVFEVAYPAATANFINRFAGATLQMGSSARFWAKFTGGHDHDIDLKKAGIFPIVHGTRALALEHGIRTTNTRARLDLLVQAKAIDEKLAKNLQEALDFFLAKRLDVALSTSDRHARKVNPNTLSTLERDLLKESLAVVKEFKGFITRHYRLDVFVG</sequence>
<dbReference type="EMBL" id="MUXU01000027">
    <property type="protein sequence ID" value="OOR90825.1"/>
    <property type="molecule type" value="Genomic_DNA"/>
</dbReference>
<dbReference type="Pfam" id="PF00571">
    <property type="entry name" value="CBS"/>
    <property type="match status" value="2"/>
</dbReference>